<keyword evidence="1" id="KW-0812">Transmembrane</keyword>
<keyword evidence="1" id="KW-1133">Transmembrane helix</keyword>
<sequence length="63" mass="7419">MIVFLTIKRLIARIIHETAKNIINLGVGFTLTYKLFVSILNKKHTLDSKRKKFDIALKKPRYF</sequence>
<keyword evidence="3" id="KW-1185">Reference proteome</keyword>
<reference evidence="2" key="1">
    <citation type="journal article" date="2022" name="Arch. Microbiol.">
        <title>Thiomicrorhabdus immobilis sp. nov., a mesophilic sulfur-oxidizing bacterium isolated from sediment of a brackish lake in northern Japan.</title>
        <authorList>
            <person name="Kojima H."/>
            <person name="Mochizuki J."/>
            <person name="Kanda M."/>
            <person name="Watanabe T."/>
            <person name="Fukui M."/>
        </authorList>
    </citation>
    <scope>NUCLEOTIDE SEQUENCE</scope>
    <source>
        <strain evidence="2">Am19</strain>
    </source>
</reference>
<dbReference type="EMBL" id="AP024202">
    <property type="protein sequence ID" value="BCN93585.1"/>
    <property type="molecule type" value="Genomic_DNA"/>
</dbReference>
<gene>
    <name evidence="2" type="ORF">THMIRHAM_13700</name>
</gene>
<dbReference type="Proteomes" id="UP001054820">
    <property type="component" value="Chromosome"/>
</dbReference>
<protein>
    <submittedName>
        <fullName evidence="2">Uncharacterized protein</fullName>
    </submittedName>
</protein>
<evidence type="ECO:0000256" key="1">
    <source>
        <dbReference type="SAM" id="Phobius"/>
    </source>
</evidence>
<organism evidence="2 3">
    <name type="scientific">Thiomicrorhabdus immobilis</name>
    <dbReference type="NCBI Taxonomy" id="2791037"/>
    <lineage>
        <taxon>Bacteria</taxon>
        <taxon>Pseudomonadati</taxon>
        <taxon>Pseudomonadota</taxon>
        <taxon>Gammaproteobacteria</taxon>
        <taxon>Thiotrichales</taxon>
        <taxon>Piscirickettsiaceae</taxon>
        <taxon>Thiomicrorhabdus</taxon>
    </lineage>
</organism>
<evidence type="ECO:0000313" key="3">
    <source>
        <dbReference type="Proteomes" id="UP001054820"/>
    </source>
</evidence>
<evidence type="ECO:0000313" key="2">
    <source>
        <dbReference type="EMBL" id="BCN93585.1"/>
    </source>
</evidence>
<accession>A0ABM7MDW3</accession>
<keyword evidence="1" id="KW-0472">Membrane</keyword>
<proteinExistence type="predicted"/>
<name>A0ABM7MDW3_9GAMM</name>
<feature type="transmembrane region" description="Helical" evidence="1">
    <location>
        <begin position="21"/>
        <end position="40"/>
    </location>
</feature>